<protein>
    <recommendedName>
        <fullName evidence="3">DUF2256 domain-containing protein</fullName>
    </recommendedName>
</protein>
<gene>
    <name evidence="1" type="ORF">MTE01_08100</name>
</gene>
<accession>A0A4Y3QI81</accession>
<dbReference type="AlphaFoldDB" id="A0A4Y3QI81"/>
<organism evidence="1 2">
    <name type="scientific">Microbacterium testaceum</name>
    <name type="common">Aureobacterium testaceum</name>
    <name type="synonym">Brevibacterium testaceum</name>
    <dbReference type="NCBI Taxonomy" id="2033"/>
    <lineage>
        <taxon>Bacteria</taxon>
        <taxon>Bacillati</taxon>
        <taxon>Actinomycetota</taxon>
        <taxon>Actinomycetes</taxon>
        <taxon>Micrococcales</taxon>
        <taxon>Microbacteriaceae</taxon>
        <taxon>Microbacterium</taxon>
    </lineage>
</organism>
<dbReference type="RefSeq" id="WP_309545564.1">
    <property type="nucleotide sequence ID" value="NZ_JBHMAE010000011.1"/>
</dbReference>
<comment type="caution">
    <text evidence="1">The sequence shown here is derived from an EMBL/GenBank/DDBJ whole genome shotgun (WGS) entry which is preliminary data.</text>
</comment>
<dbReference type="EMBL" id="BJML01000001">
    <property type="protein sequence ID" value="GEB44865.1"/>
    <property type="molecule type" value="Genomic_DNA"/>
</dbReference>
<dbReference type="Pfam" id="PF10013">
    <property type="entry name" value="DUF2256"/>
    <property type="match status" value="1"/>
</dbReference>
<dbReference type="InterPro" id="IPR017136">
    <property type="entry name" value="UCP037205"/>
</dbReference>
<evidence type="ECO:0000313" key="1">
    <source>
        <dbReference type="EMBL" id="GEB44865.1"/>
    </source>
</evidence>
<proteinExistence type="predicted"/>
<evidence type="ECO:0008006" key="3">
    <source>
        <dbReference type="Google" id="ProtNLM"/>
    </source>
</evidence>
<dbReference type="Proteomes" id="UP000319525">
    <property type="component" value="Unassembled WGS sequence"/>
</dbReference>
<reference evidence="1 2" key="1">
    <citation type="submission" date="2019-06" db="EMBL/GenBank/DDBJ databases">
        <title>Whole genome shotgun sequence of Microbacterium testaceum NBRC 12675.</title>
        <authorList>
            <person name="Hosoyama A."/>
            <person name="Uohara A."/>
            <person name="Ohji S."/>
            <person name="Ichikawa N."/>
        </authorList>
    </citation>
    <scope>NUCLEOTIDE SEQUENCE [LARGE SCALE GENOMIC DNA]</scope>
    <source>
        <strain evidence="1 2">NBRC 12675</strain>
    </source>
</reference>
<sequence length="89" mass="9743">MAPPDHAGGGCRAGLARTGSACWRKPPDAAGALCDDDGMSRPEVRSKPCAHCGRPFTDRKRWSGRDQWDQVLYCSRGCRANAAKQRRRA</sequence>
<name>A0A4Y3QI81_MICTE</name>
<evidence type="ECO:0000313" key="2">
    <source>
        <dbReference type="Proteomes" id="UP000319525"/>
    </source>
</evidence>